<evidence type="ECO:0000313" key="1">
    <source>
        <dbReference type="EMBL" id="CAE6496133.1"/>
    </source>
</evidence>
<accession>A0A8H8YZ87</accession>
<reference evidence="1" key="1">
    <citation type="submission" date="2021-02" db="EMBL/GenBank/DDBJ databases">
        <authorList>
            <person name="Han P."/>
        </authorList>
    </citation>
    <scope>NUCLEOTIDE SEQUENCE</scope>
    <source>
        <strain evidence="1">Nitrosomonas nitrosa 18-3D</strain>
    </source>
</reference>
<organism evidence="1 2">
    <name type="scientific">Nitrosomonas nitrosa</name>
    <dbReference type="NCBI Taxonomy" id="52442"/>
    <lineage>
        <taxon>Bacteria</taxon>
        <taxon>Pseudomonadati</taxon>
        <taxon>Pseudomonadota</taxon>
        <taxon>Betaproteobacteria</taxon>
        <taxon>Nitrosomonadales</taxon>
        <taxon>Nitrosomonadaceae</taxon>
        <taxon>Nitrosomonas</taxon>
    </lineage>
</organism>
<dbReference type="AlphaFoldDB" id="A0A8H8YZ87"/>
<dbReference type="RefSeq" id="WP_204799468.1">
    <property type="nucleotide sequence ID" value="NZ_CAJNAP010000006.1"/>
</dbReference>
<proteinExistence type="predicted"/>
<name>A0A8H8YZ87_9PROT</name>
<dbReference type="Proteomes" id="UP000601736">
    <property type="component" value="Unassembled WGS sequence"/>
</dbReference>
<sequence>MDLPIETPKSKNKMINSEISKEIELIKSCGKCVYPVIGGYIISLNETRFLKVIRPITKTTLCEFENYLERLLHPTYARQFQFSTNEAIDISLAAVDRTQFFTLHTRKYENIVYMGLAFVWSKHSEDFLPTESQLNLLFREKRLDALRYQSAVELIHKYRVLGTLGEACRIGRINHMVSNENAQNDIAALLSYAGLVNSCRTPYIIGYTNYARYIYFNKVIGFGRKRNHGKYVALDNNRNGNLVFVYKTKDLYSKYFLDSL</sequence>
<comment type="caution">
    <text evidence="1">The sequence shown here is derived from an EMBL/GenBank/DDBJ whole genome shotgun (WGS) entry which is preliminary data.</text>
</comment>
<protein>
    <submittedName>
        <fullName evidence="1">Uncharacterized protein</fullName>
    </submittedName>
</protein>
<gene>
    <name evidence="1" type="ORF">NMYAN_140085</name>
</gene>
<evidence type="ECO:0000313" key="2">
    <source>
        <dbReference type="Proteomes" id="UP000601736"/>
    </source>
</evidence>
<dbReference type="EMBL" id="CAJNAP010000006">
    <property type="protein sequence ID" value="CAE6496133.1"/>
    <property type="molecule type" value="Genomic_DNA"/>
</dbReference>